<evidence type="ECO:0008006" key="3">
    <source>
        <dbReference type="Google" id="ProtNLM"/>
    </source>
</evidence>
<evidence type="ECO:0000313" key="2">
    <source>
        <dbReference type="Proteomes" id="UP000319976"/>
    </source>
</evidence>
<keyword evidence="2" id="KW-1185">Reference proteome</keyword>
<organism evidence="1 2">
    <name type="scientific">Calycomorphotria hydatis</name>
    <dbReference type="NCBI Taxonomy" id="2528027"/>
    <lineage>
        <taxon>Bacteria</taxon>
        <taxon>Pseudomonadati</taxon>
        <taxon>Planctomycetota</taxon>
        <taxon>Planctomycetia</taxon>
        <taxon>Planctomycetales</taxon>
        <taxon>Planctomycetaceae</taxon>
        <taxon>Calycomorphotria</taxon>
    </lineage>
</organism>
<dbReference type="Proteomes" id="UP000319976">
    <property type="component" value="Chromosome"/>
</dbReference>
<accession>A0A517TB71</accession>
<dbReference type="SUPFAM" id="SSF57938">
    <property type="entry name" value="DnaJ/Hsp40 cysteine-rich domain"/>
    <property type="match status" value="1"/>
</dbReference>
<dbReference type="KEGG" id="chya:V22_28800"/>
<name>A0A517TB71_9PLAN</name>
<protein>
    <recommendedName>
        <fullName evidence="3">Chaperone protein DnaJ</fullName>
    </recommendedName>
</protein>
<reference evidence="1 2" key="1">
    <citation type="submission" date="2019-02" db="EMBL/GenBank/DDBJ databases">
        <title>Deep-cultivation of Planctomycetes and their phenomic and genomic characterization uncovers novel biology.</title>
        <authorList>
            <person name="Wiegand S."/>
            <person name="Jogler M."/>
            <person name="Boedeker C."/>
            <person name="Pinto D."/>
            <person name="Vollmers J."/>
            <person name="Rivas-Marin E."/>
            <person name="Kohn T."/>
            <person name="Peeters S.H."/>
            <person name="Heuer A."/>
            <person name="Rast P."/>
            <person name="Oberbeckmann S."/>
            <person name="Bunk B."/>
            <person name="Jeske O."/>
            <person name="Meyerdierks A."/>
            <person name="Storesund J.E."/>
            <person name="Kallscheuer N."/>
            <person name="Luecker S."/>
            <person name="Lage O.M."/>
            <person name="Pohl T."/>
            <person name="Merkel B.J."/>
            <person name="Hornburger P."/>
            <person name="Mueller R.-W."/>
            <person name="Bruemmer F."/>
            <person name="Labrenz M."/>
            <person name="Spormann A.M."/>
            <person name="Op den Camp H."/>
            <person name="Overmann J."/>
            <person name="Amann R."/>
            <person name="Jetten M.S.M."/>
            <person name="Mascher T."/>
            <person name="Medema M.H."/>
            <person name="Devos D.P."/>
            <person name="Kaster A.-K."/>
            <person name="Ovreas L."/>
            <person name="Rohde M."/>
            <person name="Galperin M.Y."/>
            <person name="Jogler C."/>
        </authorList>
    </citation>
    <scope>NUCLEOTIDE SEQUENCE [LARGE SCALE GENOMIC DNA]</scope>
    <source>
        <strain evidence="1 2">V22</strain>
    </source>
</reference>
<dbReference type="InterPro" id="IPR036410">
    <property type="entry name" value="HSP_DnaJ_Cys-rich_dom_sf"/>
</dbReference>
<dbReference type="Gene3D" id="6.20.20.10">
    <property type="match status" value="1"/>
</dbReference>
<proteinExistence type="predicted"/>
<sequence length="100" mass="10844">MIVEAIIDEHGNWTVTTEGYRELCFSGMSPVHAFSRLLEAIQPDGWELGPWTQVTESDRVLFISGRECPDCGGSGEVTLLTSVSPCDTCGGTGRIARNKP</sequence>
<gene>
    <name evidence="1" type="ORF">V22_28800</name>
</gene>
<evidence type="ECO:0000313" key="1">
    <source>
        <dbReference type="EMBL" id="QDT65622.1"/>
    </source>
</evidence>
<dbReference type="EMBL" id="CP036316">
    <property type="protein sequence ID" value="QDT65622.1"/>
    <property type="molecule type" value="Genomic_DNA"/>
</dbReference>
<dbReference type="AlphaFoldDB" id="A0A517TB71"/>